<evidence type="ECO:0000313" key="1">
    <source>
        <dbReference type="EMBL" id="MBZ6078720.1"/>
    </source>
</evidence>
<dbReference type="Proteomes" id="UP000704176">
    <property type="component" value="Unassembled WGS sequence"/>
</dbReference>
<comment type="caution">
    <text evidence="1">The sequence shown here is derived from an EMBL/GenBank/DDBJ whole genome shotgun (WGS) entry which is preliminary data.</text>
</comment>
<dbReference type="InterPro" id="IPR011008">
    <property type="entry name" value="Dimeric_a/b-barrel"/>
</dbReference>
<dbReference type="SUPFAM" id="SSF54909">
    <property type="entry name" value="Dimeric alpha+beta barrel"/>
    <property type="match status" value="1"/>
</dbReference>
<accession>A0ABS7VUI9</accession>
<keyword evidence="2" id="KW-1185">Reference proteome</keyword>
<gene>
    <name evidence="1" type="ORF">K9B37_20890</name>
</gene>
<proteinExistence type="predicted"/>
<dbReference type="Gene3D" id="3.30.70.100">
    <property type="match status" value="1"/>
</dbReference>
<organism evidence="1 2">
    <name type="scientific">Microvirga puerhi</name>
    <dbReference type="NCBI Taxonomy" id="2876078"/>
    <lineage>
        <taxon>Bacteria</taxon>
        <taxon>Pseudomonadati</taxon>
        <taxon>Pseudomonadota</taxon>
        <taxon>Alphaproteobacteria</taxon>
        <taxon>Hyphomicrobiales</taxon>
        <taxon>Methylobacteriaceae</taxon>
        <taxon>Microvirga</taxon>
    </lineage>
</organism>
<dbReference type="EMBL" id="JAIRBM010000021">
    <property type="protein sequence ID" value="MBZ6078720.1"/>
    <property type="molecule type" value="Genomic_DNA"/>
</dbReference>
<name>A0ABS7VUI9_9HYPH</name>
<evidence type="ECO:0008006" key="3">
    <source>
        <dbReference type="Google" id="ProtNLM"/>
    </source>
</evidence>
<reference evidence="1 2" key="1">
    <citation type="submission" date="2021-09" db="EMBL/GenBank/DDBJ databases">
        <title>The complete genome sequence of a new microorganism.</title>
        <authorList>
            <person name="Zi Z."/>
        </authorList>
    </citation>
    <scope>NUCLEOTIDE SEQUENCE [LARGE SCALE GENOMIC DNA]</scope>
    <source>
        <strain evidence="1 2">WGZ8</strain>
    </source>
</reference>
<sequence length="228" mass="25104">MSSSKYFIYLAGTDPSSQAAFQDSYLRAARKAAADAPHLGRLVVNLVGKTPAETPFTPATDTIDANAVRYDVIVEATPPAEVTGSVIAFLGSCLLDIAVKHVYRVEEVIQLDNQQIVLGERSPGIKYIGRLVSHPDMPDSAARRSWDTHVPLALKVHTGMAKYVRNWILGAADAPPACGIAELHFPTLENMIERYFDSERGKFEILHDIKHFIADGTRFHVSEYVLRG</sequence>
<evidence type="ECO:0000313" key="2">
    <source>
        <dbReference type="Proteomes" id="UP000704176"/>
    </source>
</evidence>
<dbReference type="RefSeq" id="WP_224315463.1">
    <property type="nucleotide sequence ID" value="NZ_JAIRBM010000021.1"/>
</dbReference>
<protein>
    <recommendedName>
        <fullName evidence="3">EthD domain-containing protein</fullName>
    </recommendedName>
</protein>